<dbReference type="SUPFAM" id="SSF55486">
    <property type="entry name" value="Metalloproteases ('zincins'), catalytic domain"/>
    <property type="match status" value="1"/>
</dbReference>
<evidence type="ECO:0000313" key="9">
    <source>
        <dbReference type="EMBL" id="MDQ0189666.1"/>
    </source>
</evidence>
<name>A0ABT9XH90_9BACL</name>
<dbReference type="InterPro" id="IPR013647">
    <property type="entry name" value="OligopepF_N_dom"/>
</dbReference>
<dbReference type="NCBIfam" id="TIGR00181">
    <property type="entry name" value="pepF"/>
    <property type="match status" value="1"/>
</dbReference>
<accession>A0ABT9XH90</accession>
<keyword evidence="2 6" id="KW-0479">Metal-binding</keyword>
<reference evidence="9 10" key="1">
    <citation type="submission" date="2023-07" db="EMBL/GenBank/DDBJ databases">
        <title>Genomic Encyclopedia of Type Strains, Phase IV (KMG-IV): sequencing the most valuable type-strain genomes for metagenomic binning, comparative biology and taxonomic classification.</title>
        <authorList>
            <person name="Goeker M."/>
        </authorList>
    </citation>
    <scope>NUCLEOTIDE SEQUENCE [LARGE SCALE GENOMIC DNA]</scope>
    <source>
        <strain evidence="9 10">DSM 4006</strain>
    </source>
</reference>
<feature type="domain" description="Oligopeptidase F N-terminal" evidence="8">
    <location>
        <begin position="120"/>
        <end position="189"/>
    </location>
</feature>
<dbReference type="PANTHER" id="PTHR11804">
    <property type="entry name" value="PROTEASE M3 THIMET OLIGOPEPTIDASE-RELATED"/>
    <property type="match status" value="1"/>
</dbReference>
<dbReference type="Gene3D" id="1.10.287.830">
    <property type="entry name" value="putative peptidase helix hairpin domain like"/>
    <property type="match status" value="1"/>
</dbReference>
<organism evidence="9 10">
    <name type="scientific">Alicyclobacillus cycloheptanicus</name>
    <dbReference type="NCBI Taxonomy" id="1457"/>
    <lineage>
        <taxon>Bacteria</taxon>
        <taxon>Bacillati</taxon>
        <taxon>Bacillota</taxon>
        <taxon>Bacilli</taxon>
        <taxon>Bacillales</taxon>
        <taxon>Alicyclobacillaceae</taxon>
        <taxon>Alicyclobacillus</taxon>
    </lineage>
</organism>
<evidence type="ECO:0000259" key="7">
    <source>
        <dbReference type="Pfam" id="PF01432"/>
    </source>
</evidence>
<evidence type="ECO:0000256" key="4">
    <source>
        <dbReference type="ARBA" id="ARBA00022833"/>
    </source>
</evidence>
<dbReference type="Pfam" id="PF01432">
    <property type="entry name" value="Peptidase_M3"/>
    <property type="match status" value="1"/>
</dbReference>
<sequence>MAEPEKRGAVPTRSEIADKYKWRLEDIYPNQEAWDKEAAEVGPLVEQLTALAGHLAESAETLCKAFQLSDQINERATRLLNYAHRKKDENNANSTYQALADRAMALLIQAESARAFFVPEVLQIPEDRIRTFLEEDEGLRLYKFILEDMFRHKPHVLSAAEERLLAMAGEMAETPSEIFTMFNDADTRFPMVKDEDGSEVELTHGRYSRLMESTKRDVRKGAFEALYGTYRKHINTLAATYAANVKKDIFYARARKYNSSREAALDDDNVPTSVYDNLIAAVHEALPTLHKYMELRKRVLGLDELHMYDLYTPLVPDLKLTIPYEEAVETVKAAIQPLGEDYVKHASEGLASGWVDVFETQGKASGAYSAGVYGVHPFILLNYQERLNDMFTLAHELGHAMHSYYSSHAQPFVYAHYTIFVAEVASTCNEALLLHHLLQTTDDKMKRAYLLNHQLEGIRATLIRQTMFAEFEKLAHDYAMQGGALTPDWLMETYYGLNQTYYGAACHVDKDIEIEWARIPHFYNAFYVYKYATGISAATALSQKILEEGQPAVERYLTFLKSGGSDYPINQLKAAGVDMTSPEPVRTTLKLFGERLEEFSKLLES</sequence>
<comment type="cofactor">
    <cofactor evidence="6">
        <name>Zn(2+)</name>
        <dbReference type="ChEBI" id="CHEBI:29105"/>
    </cofactor>
    <text evidence="6">Binds 1 zinc ion.</text>
</comment>
<dbReference type="EC" id="3.4.24.-" evidence="6"/>
<dbReference type="EMBL" id="JAUSTP010000009">
    <property type="protein sequence ID" value="MDQ0189666.1"/>
    <property type="molecule type" value="Genomic_DNA"/>
</dbReference>
<evidence type="ECO:0000313" key="10">
    <source>
        <dbReference type="Proteomes" id="UP001232973"/>
    </source>
</evidence>
<keyword evidence="10" id="KW-1185">Reference proteome</keyword>
<dbReference type="InterPro" id="IPR042088">
    <property type="entry name" value="OligoPept_F_C"/>
</dbReference>
<comment type="function">
    <text evidence="6">Has oligopeptidase activity and degrades a variety of small bioactive peptides.</text>
</comment>
<evidence type="ECO:0000256" key="1">
    <source>
        <dbReference type="ARBA" id="ARBA00022670"/>
    </source>
</evidence>
<dbReference type="Pfam" id="PF08439">
    <property type="entry name" value="Peptidase_M3_N"/>
    <property type="match status" value="1"/>
</dbReference>
<comment type="caution">
    <text evidence="9">The sequence shown here is derived from an EMBL/GenBank/DDBJ whole genome shotgun (WGS) entry which is preliminary data.</text>
</comment>
<dbReference type="Gene3D" id="1.10.1370.20">
    <property type="entry name" value="Oligoendopeptidase f, C-terminal domain"/>
    <property type="match status" value="1"/>
</dbReference>
<dbReference type="PANTHER" id="PTHR11804:SF84">
    <property type="entry name" value="SACCHAROLYSIN"/>
    <property type="match status" value="1"/>
</dbReference>
<proteinExistence type="inferred from homology"/>
<dbReference type="InterPro" id="IPR045090">
    <property type="entry name" value="Pept_M3A_M3B"/>
</dbReference>
<protein>
    <recommendedName>
        <fullName evidence="6">Oligopeptidase F</fullName>
        <ecNumber evidence="6">3.4.24.-</ecNumber>
    </recommendedName>
</protein>
<keyword evidence="5 6" id="KW-0482">Metalloprotease</keyword>
<dbReference type="RefSeq" id="WP_274454596.1">
    <property type="nucleotide sequence ID" value="NZ_CP067097.1"/>
</dbReference>
<evidence type="ECO:0000256" key="5">
    <source>
        <dbReference type="ARBA" id="ARBA00023049"/>
    </source>
</evidence>
<evidence type="ECO:0000256" key="2">
    <source>
        <dbReference type="ARBA" id="ARBA00022723"/>
    </source>
</evidence>
<dbReference type="Gene3D" id="1.20.140.70">
    <property type="entry name" value="Oligopeptidase f, N-terminal domain"/>
    <property type="match status" value="1"/>
</dbReference>
<evidence type="ECO:0000256" key="3">
    <source>
        <dbReference type="ARBA" id="ARBA00022801"/>
    </source>
</evidence>
<keyword evidence="4 6" id="KW-0862">Zinc</keyword>
<feature type="domain" description="Peptidase M3A/M3B catalytic" evidence="7">
    <location>
        <begin position="210"/>
        <end position="589"/>
    </location>
</feature>
<dbReference type="InterPro" id="IPR004438">
    <property type="entry name" value="Peptidase_M3B"/>
</dbReference>
<dbReference type="InterPro" id="IPR001567">
    <property type="entry name" value="Pept_M3A_M3B_dom"/>
</dbReference>
<evidence type="ECO:0000259" key="8">
    <source>
        <dbReference type="Pfam" id="PF08439"/>
    </source>
</evidence>
<gene>
    <name evidence="9" type="ORF">J2S03_001511</name>
</gene>
<dbReference type="GO" id="GO:0016787">
    <property type="term" value="F:hydrolase activity"/>
    <property type="evidence" value="ECO:0007669"/>
    <property type="project" value="UniProtKB-KW"/>
</dbReference>
<evidence type="ECO:0000256" key="6">
    <source>
        <dbReference type="RuleBase" id="RU368091"/>
    </source>
</evidence>
<keyword evidence="1 6" id="KW-0645">Protease</keyword>
<dbReference type="CDD" id="cd09608">
    <property type="entry name" value="M3B_PepF"/>
    <property type="match status" value="1"/>
</dbReference>
<dbReference type="Proteomes" id="UP001232973">
    <property type="component" value="Unassembled WGS sequence"/>
</dbReference>
<comment type="similarity">
    <text evidence="6">Belongs to the peptidase M3B family.</text>
</comment>
<keyword evidence="3 6" id="KW-0378">Hydrolase</keyword>